<dbReference type="PROSITE" id="PS51155">
    <property type="entry name" value="CHIT_BIND_RR_2"/>
    <property type="match status" value="1"/>
</dbReference>
<dbReference type="OMA" id="RHRHVHY"/>
<keyword evidence="1 2" id="KW-0193">Cuticle</keyword>
<dbReference type="EnsemblMetazoa" id="tetur03g02980.1">
    <property type="protein sequence ID" value="tetur03g02980.1"/>
    <property type="gene ID" value="tetur03g02980"/>
</dbReference>
<dbReference type="GO" id="GO:0008010">
    <property type="term" value="F:structural constituent of chitin-based larval cuticle"/>
    <property type="evidence" value="ECO:0007669"/>
    <property type="project" value="TreeGrafter"/>
</dbReference>
<protein>
    <submittedName>
        <fullName evidence="5">Uncharacterized protein</fullName>
    </submittedName>
</protein>
<dbReference type="InterPro" id="IPR031311">
    <property type="entry name" value="CHIT_BIND_RR_consensus"/>
</dbReference>
<dbReference type="PANTHER" id="PTHR10380:SF173">
    <property type="entry name" value="CUTICULAR PROTEIN 47EF, ISOFORM C-RELATED"/>
    <property type="match status" value="1"/>
</dbReference>
<keyword evidence="4" id="KW-0732">Signal</keyword>
<reference evidence="6" key="1">
    <citation type="submission" date="2011-08" db="EMBL/GenBank/DDBJ databases">
        <authorList>
            <person name="Rombauts S."/>
        </authorList>
    </citation>
    <scope>NUCLEOTIDE SEQUENCE</scope>
    <source>
        <strain evidence="6">London</strain>
    </source>
</reference>
<evidence type="ECO:0000256" key="3">
    <source>
        <dbReference type="SAM" id="MobiDB-lite"/>
    </source>
</evidence>
<dbReference type="InterPro" id="IPR000618">
    <property type="entry name" value="Insect_cuticle"/>
</dbReference>
<dbReference type="InterPro" id="IPR050468">
    <property type="entry name" value="Cuticle_Struct_Prot"/>
</dbReference>
<feature type="signal peptide" evidence="4">
    <location>
        <begin position="1"/>
        <end position="22"/>
    </location>
</feature>
<feature type="compositionally biased region" description="Basic residues" evidence="3">
    <location>
        <begin position="137"/>
        <end position="146"/>
    </location>
</feature>
<organism evidence="5 6">
    <name type="scientific">Tetranychus urticae</name>
    <name type="common">Two-spotted spider mite</name>
    <dbReference type="NCBI Taxonomy" id="32264"/>
    <lineage>
        <taxon>Eukaryota</taxon>
        <taxon>Metazoa</taxon>
        <taxon>Ecdysozoa</taxon>
        <taxon>Arthropoda</taxon>
        <taxon>Chelicerata</taxon>
        <taxon>Arachnida</taxon>
        <taxon>Acari</taxon>
        <taxon>Acariformes</taxon>
        <taxon>Trombidiformes</taxon>
        <taxon>Prostigmata</taxon>
        <taxon>Eleutherengona</taxon>
        <taxon>Raphignathae</taxon>
        <taxon>Tetranychoidea</taxon>
        <taxon>Tetranychidae</taxon>
        <taxon>Tetranychus</taxon>
    </lineage>
</organism>
<name>T1JZ79_TETUR</name>
<proteinExistence type="predicted"/>
<sequence>MSKAIFLLASLLVLVIAVSANGKYPQHGGHSNTYRKQDAWGNYKFGYDIVDPKGAKNSRHEEGDAWGNKHGEYSLKDVDGRERQVQYIADKAGFRAKIKTNEPGTGSIDAADAIYNGPDPHGHSHTHVPSGWEPHHGSHGHHGVHH</sequence>
<dbReference type="Pfam" id="PF00379">
    <property type="entry name" value="Chitin_bind_4"/>
    <property type="match status" value="1"/>
</dbReference>
<dbReference type="GO" id="GO:0062129">
    <property type="term" value="C:chitin-based extracellular matrix"/>
    <property type="evidence" value="ECO:0007669"/>
    <property type="project" value="TreeGrafter"/>
</dbReference>
<feature type="chain" id="PRO_5004590840" evidence="4">
    <location>
        <begin position="23"/>
        <end position="146"/>
    </location>
</feature>
<evidence type="ECO:0000256" key="1">
    <source>
        <dbReference type="ARBA" id="ARBA00022460"/>
    </source>
</evidence>
<evidence type="ECO:0000256" key="2">
    <source>
        <dbReference type="PROSITE-ProRule" id="PRU00497"/>
    </source>
</evidence>
<dbReference type="PRINTS" id="PR00947">
    <property type="entry name" value="CUTICLE"/>
</dbReference>
<dbReference type="PANTHER" id="PTHR10380">
    <property type="entry name" value="CUTICLE PROTEIN"/>
    <property type="match status" value="1"/>
</dbReference>
<feature type="region of interest" description="Disordered" evidence="3">
    <location>
        <begin position="100"/>
        <end position="146"/>
    </location>
</feature>
<dbReference type="EMBL" id="CAEY01001117">
    <property type="status" value="NOT_ANNOTATED_CDS"/>
    <property type="molecule type" value="Genomic_DNA"/>
</dbReference>
<keyword evidence="6" id="KW-1185">Reference proteome</keyword>
<dbReference type="HOGENOM" id="CLU_119232_0_0_1"/>
<dbReference type="OrthoDB" id="7394989at2759"/>
<evidence type="ECO:0000313" key="6">
    <source>
        <dbReference type="Proteomes" id="UP000015104"/>
    </source>
</evidence>
<accession>T1JZ79</accession>
<gene>
    <name evidence="5" type="primary">107372112</name>
</gene>
<dbReference type="PROSITE" id="PS00233">
    <property type="entry name" value="CHIT_BIND_RR_1"/>
    <property type="match status" value="1"/>
</dbReference>
<evidence type="ECO:0000313" key="5">
    <source>
        <dbReference type="EnsemblMetazoa" id="tetur03g02980.1"/>
    </source>
</evidence>
<dbReference type="KEGG" id="tut:107372112"/>
<dbReference type="AlphaFoldDB" id="T1JZ79"/>
<evidence type="ECO:0000256" key="4">
    <source>
        <dbReference type="SAM" id="SignalP"/>
    </source>
</evidence>
<dbReference type="Proteomes" id="UP000015104">
    <property type="component" value="Unassembled WGS sequence"/>
</dbReference>
<reference evidence="5" key="2">
    <citation type="submission" date="2015-06" db="UniProtKB">
        <authorList>
            <consortium name="EnsemblMetazoa"/>
        </authorList>
    </citation>
    <scope>IDENTIFICATION</scope>
</reference>